<evidence type="ECO:0000256" key="10">
    <source>
        <dbReference type="ARBA" id="ARBA00023146"/>
    </source>
</evidence>
<dbReference type="InterPro" id="IPR018163">
    <property type="entry name" value="Thr/Ala-tRNA-synth_IIc_edit"/>
</dbReference>
<sequence>MTAAEIRQSFLDFFREKQHTIVPSAPLLPQSPGLLFTNAGMNPFVPYFLGTEKAPYDPGRATDTQKCIRAGGKHNDLDDVGYDTYHHTFFEMLGNWSFGDYFKAEAIQWAWELVVERWGLPANRLYATVYAPDKAKGDPGEFDQEAWDLWAELFKGKGLDPRKHIVDGNVKDNFWMMGETGPCGPCSELHVDLTPNGDSNGQLVNGDSDLCIEIWNLVFIQYNAEADGSFRDLPAKHIDTGMGFERACSIIQNTKGFTDFSVKPSNYATDVFTPIFRKLEELSGKTYVNIYPELDADRSAFSEEMKVAIAFRVIADHLRTLSFSIADGILPGNNGRNYVLRRILRRAVRYGRELGFSGDKPFFGALVSTLVEQMGGVFPELKEREAAIRVTLEREEASFNETLDRGLVLFGAHYQHLQKRKIEVPRLLEICAKLRHAIQDGVASELILDLLQSMHASGVELYDHFNRYSTTRVQEAASRALSFSNDWQSVIKPPNSELLTGEPIERDRFESDLRTLESQLRRLNDSFYGIEGEVAFELYDTFGFPIDLTELLCADRAIKVNMQRFEELMEEQRERARAAQKTSVVRALDISTEAVTAFTGFDSDEADVLVLEVHPQDDSLFVITDKTPFYAEMGGQVGDTGILVKDALAHNVTAVQQIGRARAHAVPADADVKPGDTVKLRVDAKRRRPIEAHHTATHLLHWALHEVVSSDAAQQGSSVDEERLRFDFNSAPVTAEQIEAMEEKVNACITADEPVSWAEVPHAEIKERKDIMQFFGDKYGDTVRVVQIGGAPRELDGYSMELCGGTHVRKTGEIGLFKIRSEGAIASGVRRIEAVCGDSAWEHLQHMARDMDDETDTLQAKLAAANAKLDELGEEPVSVGDMPRIMTAMLVEKGDIRQINHTLGMLRSKLDELREAGIEAEKRVKKLQASAAAKQADAALALLIEQGGPIVTSIESDASLLQELLNGLKKKQFTDAAFVIVDDGDKLHLGAYCGEAAQARGLKAGDLLRELAALAGGKGGGKPDMARGAAPERDKLGEMEAAAKAKLA</sequence>
<keyword evidence="10 11" id="KW-0030">Aminoacyl-tRNA synthetase</keyword>
<organism evidence="15 16">
    <name type="scientific">Haloferula helveola</name>
    <dbReference type="NCBI Taxonomy" id="490095"/>
    <lineage>
        <taxon>Bacteria</taxon>
        <taxon>Pseudomonadati</taxon>
        <taxon>Verrucomicrobiota</taxon>
        <taxon>Verrucomicrobiia</taxon>
        <taxon>Verrucomicrobiales</taxon>
        <taxon>Verrucomicrobiaceae</taxon>
        <taxon>Haloferula</taxon>
    </lineage>
</organism>
<evidence type="ECO:0000256" key="13">
    <source>
        <dbReference type="SAM" id="MobiDB-lite"/>
    </source>
</evidence>
<dbReference type="Gene3D" id="3.30.930.10">
    <property type="entry name" value="Bira Bifunctional Protein, Domain 2"/>
    <property type="match status" value="1"/>
</dbReference>
<keyword evidence="4 11" id="KW-0479">Metal-binding</keyword>
<dbReference type="InterPro" id="IPR018162">
    <property type="entry name" value="Ala-tRNA-ligase_IIc_anticod-bd"/>
</dbReference>
<keyword evidence="9 11" id="KW-0648">Protein biosynthesis</keyword>
<proteinExistence type="inferred from homology"/>
<keyword evidence="8 11" id="KW-0694">RNA-binding</keyword>
<dbReference type="Gene3D" id="3.30.980.10">
    <property type="entry name" value="Threonyl-trna Synthetase, Chain A, domain 2"/>
    <property type="match status" value="1"/>
</dbReference>
<dbReference type="InterPro" id="IPR009000">
    <property type="entry name" value="Transl_B-barrel_sf"/>
</dbReference>
<feature type="region of interest" description="Disordered" evidence="13">
    <location>
        <begin position="1017"/>
        <end position="1048"/>
    </location>
</feature>
<feature type="compositionally biased region" description="Basic and acidic residues" evidence="13">
    <location>
        <begin position="1030"/>
        <end position="1048"/>
    </location>
</feature>
<dbReference type="Pfam" id="PF07973">
    <property type="entry name" value="tRNA_SAD"/>
    <property type="match status" value="1"/>
</dbReference>
<keyword evidence="7 11" id="KW-0067">ATP-binding</keyword>
<dbReference type="PANTHER" id="PTHR11777">
    <property type="entry name" value="ALANYL-TRNA SYNTHETASE"/>
    <property type="match status" value="1"/>
</dbReference>
<dbReference type="Proteomes" id="UP001374893">
    <property type="component" value="Chromosome"/>
</dbReference>
<evidence type="ECO:0000256" key="11">
    <source>
        <dbReference type="HAMAP-Rule" id="MF_00036"/>
    </source>
</evidence>
<evidence type="ECO:0000256" key="12">
    <source>
        <dbReference type="SAM" id="Coils"/>
    </source>
</evidence>
<dbReference type="EMBL" id="AP024702">
    <property type="protein sequence ID" value="BCX47901.1"/>
    <property type="molecule type" value="Genomic_DNA"/>
</dbReference>
<evidence type="ECO:0000256" key="5">
    <source>
        <dbReference type="ARBA" id="ARBA00022741"/>
    </source>
</evidence>
<dbReference type="SUPFAM" id="SSF55186">
    <property type="entry name" value="ThrRS/AlaRS common domain"/>
    <property type="match status" value="1"/>
</dbReference>
<dbReference type="PROSITE" id="PS50860">
    <property type="entry name" value="AA_TRNA_LIGASE_II_ALA"/>
    <property type="match status" value="1"/>
</dbReference>
<comment type="domain">
    <text evidence="11">Consists of three domains; the N-terminal catalytic domain, the editing domain and the C-terminal C-Ala domain. The editing domain removes incorrectly charged amino acids, while the C-Ala domain, along with tRNA(Ala), serves as a bridge to cooperatively bring together the editing and aminoacylation centers thus stimulating deacylation of misacylated tRNAs.</text>
</comment>
<dbReference type="Pfam" id="PF01411">
    <property type="entry name" value="tRNA-synt_2c"/>
    <property type="match status" value="2"/>
</dbReference>
<dbReference type="InterPro" id="IPR045864">
    <property type="entry name" value="aa-tRNA-synth_II/BPL/LPL"/>
</dbReference>
<dbReference type="PRINTS" id="PR00980">
    <property type="entry name" value="TRNASYNTHALA"/>
</dbReference>
<dbReference type="InterPro" id="IPR050058">
    <property type="entry name" value="Ala-tRNA_ligase"/>
</dbReference>
<comment type="similarity">
    <text evidence="1 11">Belongs to the class-II aminoacyl-tRNA synthetase family.</text>
</comment>
<dbReference type="Gene3D" id="2.40.30.130">
    <property type="match status" value="1"/>
</dbReference>
<protein>
    <recommendedName>
        <fullName evidence="11">Alanine--tRNA ligase</fullName>
        <ecNumber evidence="11">6.1.1.7</ecNumber>
    </recommendedName>
    <alternativeName>
        <fullName evidence="11">Alanyl-tRNA synthetase</fullName>
        <shortName evidence="11">AlaRS</shortName>
    </alternativeName>
</protein>
<dbReference type="InterPro" id="IPR023033">
    <property type="entry name" value="Ala_tRNA_ligase_euk/bac"/>
</dbReference>
<dbReference type="HAMAP" id="MF_00036_B">
    <property type="entry name" value="Ala_tRNA_synth_B"/>
    <property type="match status" value="1"/>
</dbReference>
<keyword evidence="3 11" id="KW-0436">Ligase</keyword>
<evidence type="ECO:0000313" key="16">
    <source>
        <dbReference type="Proteomes" id="UP001374893"/>
    </source>
</evidence>
<evidence type="ECO:0000256" key="9">
    <source>
        <dbReference type="ARBA" id="ARBA00022917"/>
    </source>
</evidence>
<evidence type="ECO:0000259" key="14">
    <source>
        <dbReference type="PROSITE" id="PS50860"/>
    </source>
</evidence>
<dbReference type="SUPFAM" id="SSF50447">
    <property type="entry name" value="Translation proteins"/>
    <property type="match status" value="1"/>
</dbReference>
<evidence type="ECO:0000256" key="1">
    <source>
        <dbReference type="ARBA" id="ARBA00008226"/>
    </source>
</evidence>
<accession>A0ABM7R9I5</accession>
<evidence type="ECO:0000256" key="2">
    <source>
        <dbReference type="ARBA" id="ARBA00022555"/>
    </source>
</evidence>
<gene>
    <name evidence="11" type="primary">alaS</name>
    <name evidence="15" type="ORF">HAHE_18090</name>
</gene>
<keyword evidence="5 11" id="KW-0547">Nucleotide-binding</keyword>
<dbReference type="GO" id="GO:0016874">
    <property type="term" value="F:ligase activity"/>
    <property type="evidence" value="ECO:0007669"/>
    <property type="project" value="UniProtKB-KW"/>
</dbReference>
<evidence type="ECO:0000256" key="7">
    <source>
        <dbReference type="ARBA" id="ARBA00022840"/>
    </source>
</evidence>
<name>A0ABM7R9I5_9BACT</name>
<dbReference type="InterPro" id="IPR002318">
    <property type="entry name" value="Ala-tRNA-lgiase_IIc"/>
</dbReference>
<feature type="binding site" evidence="11">
    <location>
        <position position="807"/>
    </location>
    <ligand>
        <name>Zn(2+)</name>
        <dbReference type="ChEBI" id="CHEBI:29105"/>
    </ligand>
</feature>
<dbReference type="InterPro" id="IPR003156">
    <property type="entry name" value="DHHA1_dom"/>
</dbReference>
<keyword evidence="11" id="KW-0963">Cytoplasm</keyword>
<feature type="domain" description="Alanyl-transfer RNA synthetases family profile" evidence="14">
    <location>
        <begin position="1"/>
        <end position="846"/>
    </location>
</feature>
<comment type="function">
    <text evidence="11">Catalyzes the attachment of alanine to tRNA(Ala) in a two-step reaction: alanine is first activated by ATP to form Ala-AMP and then transferred to the acceptor end of tRNA(Ala). Also edits incorrectly charged Ser-tRNA(Ala) and Gly-tRNA(Ala) via its editing domain.</text>
</comment>
<dbReference type="Gene3D" id="3.10.310.40">
    <property type="match status" value="1"/>
</dbReference>
<feature type="binding site" evidence="11">
    <location>
        <position position="694"/>
    </location>
    <ligand>
        <name>Zn(2+)</name>
        <dbReference type="ChEBI" id="CHEBI:29105"/>
    </ligand>
</feature>
<dbReference type="InterPro" id="IPR018164">
    <property type="entry name" value="Ala-tRNA-synth_IIc_N"/>
</dbReference>
<dbReference type="SMART" id="SM00863">
    <property type="entry name" value="tRNA_SAD"/>
    <property type="match status" value="1"/>
</dbReference>
<comment type="cofactor">
    <cofactor evidence="11">
        <name>Zn(2+)</name>
        <dbReference type="ChEBI" id="CHEBI:29105"/>
    </cofactor>
    <text evidence="11">Binds 1 zinc ion per subunit.</text>
</comment>
<comment type="catalytic activity">
    <reaction evidence="11">
        <text>tRNA(Ala) + L-alanine + ATP = L-alanyl-tRNA(Ala) + AMP + diphosphate</text>
        <dbReference type="Rhea" id="RHEA:12540"/>
        <dbReference type="Rhea" id="RHEA-COMP:9657"/>
        <dbReference type="Rhea" id="RHEA-COMP:9923"/>
        <dbReference type="ChEBI" id="CHEBI:30616"/>
        <dbReference type="ChEBI" id="CHEBI:33019"/>
        <dbReference type="ChEBI" id="CHEBI:57972"/>
        <dbReference type="ChEBI" id="CHEBI:78442"/>
        <dbReference type="ChEBI" id="CHEBI:78497"/>
        <dbReference type="ChEBI" id="CHEBI:456215"/>
        <dbReference type="EC" id="6.1.1.7"/>
    </reaction>
</comment>
<evidence type="ECO:0000256" key="4">
    <source>
        <dbReference type="ARBA" id="ARBA00022723"/>
    </source>
</evidence>
<keyword evidence="2 11" id="KW-0820">tRNA-binding</keyword>
<dbReference type="RefSeq" id="WP_338690364.1">
    <property type="nucleotide sequence ID" value="NZ_AP024702.1"/>
</dbReference>
<dbReference type="EC" id="6.1.1.7" evidence="11"/>
<reference evidence="15 16" key="1">
    <citation type="submission" date="2021-06" db="EMBL/GenBank/DDBJ databases">
        <title>Complete genome of Haloferula helveola possessing various polysaccharide degrading enzymes.</title>
        <authorList>
            <person name="Takami H."/>
            <person name="Huang C."/>
            <person name="Hamasaki K."/>
        </authorList>
    </citation>
    <scope>NUCLEOTIDE SEQUENCE [LARGE SCALE GENOMIC DNA]</scope>
    <source>
        <strain evidence="15 16">CN-1</strain>
    </source>
</reference>
<keyword evidence="12" id="KW-0175">Coiled coil</keyword>
<dbReference type="Pfam" id="PF02272">
    <property type="entry name" value="DHHA1"/>
    <property type="match status" value="1"/>
</dbReference>
<evidence type="ECO:0000256" key="3">
    <source>
        <dbReference type="ARBA" id="ARBA00022598"/>
    </source>
</evidence>
<evidence type="ECO:0000313" key="15">
    <source>
        <dbReference type="EMBL" id="BCX47901.1"/>
    </source>
</evidence>
<keyword evidence="16" id="KW-1185">Reference proteome</keyword>
<dbReference type="PANTHER" id="PTHR11777:SF9">
    <property type="entry name" value="ALANINE--TRNA LIGASE, CYTOPLASMIC"/>
    <property type="match status" value="1"/>
</dbReference>
<feature type="binding site" evidence="11">
    <location>
        <position position="698"/>
    </location>
    <ligand>
        <name>Zn(2+)</name>
        <dbReference type="ChEBI" id="CHEBI:29105"/>
    </ligand>
</feature>
<evidence type="ECO:0000256" key="8">
    <source>
        <dbReference type="ARBA" id="ARBA00022884"/>
    </source>
</evidence>
<dbReference type="SUPFAM" id="SSF55681">
    <property type="entry name" value="Class II aaRS and biotin synthetases"/>
    <property type="match status" value="1"/>
</dbReference>
<comment type="subcellular location">
    <subcellularLocation>
        <location evidence="11">Cytoplasm</location>
    </subcellularLocation>
</comment>
<feature type="binding site" evidence="11">
    <location>
        <position position="803"/>
    </location>
    <ligand>
        <name>Zn(2+)</name>
        <dbReference type="ChEBI" id="CHEBI:29105"/>
    </ligand>
</feature>
<keyword evidence="6 11" id="KW-0862">Zinc</keyword>
<evidence type="ECO:0000256" key="6">
    <source>
        <dbReference type="ARBA" id="ARBA00022833"/>
    </source>
</evidence>
<dbReference type="CDD" id="cd00673">
    <property type="entry name" value="AlaRS_core"/>
    <property type="match status" value="1"/>
</dbReference>
<dbReference type="InterPro" id="IPR018165">
    <property type="entry name" value="Ala-tRNA-synth_IIc_core"/>
</dbReference>
<dbReference type="SUPFAM" id="SSF101353">
    <property type="entry name" value="Putative anticodon-binding domain of alanyl-tRNA synthetase (AlaRS)"/>
    <property type="match status" value="1"/>
</dbReference>
<feature type="coiled-coil region" evidence="12">
    <location>
        <begin position="848"/>
        <end position="930"/>
    </location>
</feature>
<dbReference type="InterPro" id="IPR012947">
    <property type="entry name" value="tRNA_SAD"/>
</dbReference>